<evidence type="ECO:0000313" key="9">
    <source>
        <dbReference type="Proteomes" id="UP000053097"/>
    </source>
</evidence>
<keyword evidence="9" id="KW-1185">Reference proteome</keyword>
<dbReference type="OMA" id="AKQHERN"/>
<gene>
    <name evidence="8" type="ORF">X777_04464</name>
</gene>
<evidence type="ECO:0000256" key="6">
    <source>
        <dbReference type="ARBA" id="ARBA00023242"/>
    </source>
</evidence>
<keyword evidence="3" id="KW-0540">Nuclease</keyword>
<evidence type="ECO:0000313" key="8">
    <source>
        <dbReference type="EMBL" id="EZA55001.1"/>
    </source>
</evidence>
<organism evidence="8 9">
    <name type="scientific">Ooceraea biroi</name>
    <name type="common">Clonal raider ant</name>
    <name type="synonym">Cerapachys biroi</name>
    <dbReference type="NCBI Taxonomy" id="2015173"/>
    <lineage>
        <taxon>Eukaryota</taxon>
        <taxon>Metazoa</taxon>
        <taxon>Ecdysozoa</taxon>
        <taxon>Arthropoda</taxon>
        <taxon>Hexapoda</taxon>
        <taxon>Insecta</taxon>
        <taxon>Pterygota</taxon>
        <taxon>Neoptera</taxon>
        <taxon>Endopterygota</taxon>
        <taxon>Hymenoptera</taxon>
        <taxon>Apocrita</taxon>
        <taxon>Aculeata</taxon>
        <taxon>Formicoidea</taxon>
        <taxon>Formicidae</taxon>
        <taxon>Dorylinae</taxon>
        <taxon>Ooceraea</taxon>
    </lineage>
</organism>
<dbReference type="STRING" id="2015173.A0A026WH54"/>
<evidence type="ECO:0000256" key="5">
    <source>
        <dbReference type="ARBA" id="ARBA00022839"/>
    </source>
</evidence>
<name>A0A026WH54_OOCBI</name>
<sequence length="660" mass="75244">MEKLKPKQLQRLQRKRAKLAASLQIARINDKDKEVKLQASMQSGTNKPSHSVSNVTAMADSNCKRHYSEEIDNANSEICIKEEDELESQTNKKPRLNNEEYLKQSYLKMQQELRDRQKRLKDIPNLTLKDVGRNAIIDDNNIGQRIPIFFNDVRHLLLYSLFGQKIAQNSPRWCKLEKYKKVSQTVVLVIEGLSSYHFITNESMFPHVKDNLKYRLEIVTPGIYGGSIVEELAAVPSIRTQYNKLISHSQETALQMNRNFMKLISATFPVAINNVQHDENNDAKENLPPTDKFDRKNLLLSFEQMIDHKYPVPFKELLAERFCSYILTKDSYKEVTAMSPMFALDCEMCLTTTGNLELARISVVDESMNVIYNTLVKPENAIVNYLTQYSGITEKMLADVAVTLHDVQQTLKSLLPADAILIGHSLECDLRALKMMHPYNIDTSVIFNLSGYRFMKSKLKTLVQEFLGEQIQDGKAGHCSVEDSKATMKLVKLKLANSLNYGDAVSLRHQKMQTLEMSTENKQYGTSISNPTKKKDTIAIVGSEEITSEYAKYLNSSSLKVVDNKDSLKNDQIRFVIADNNKHAVKLTSTIVMEYNFILCHMKIRDEELQDGIIEKTLRKVNKRMSKLWKYSAINSLQCVIFGGLTNIGNGTCFLDVKVS</sequence>
<evidence type="ECO:0000256" key="3">
    <source>
        <dbReference type="ARBA" id="ARBA00022722"/>
    </source>
</evidence>
<dbReference type="CDD" id="cd06145">
    <property type="entry name" value="REX1_like"/>
    <property type="match status" value="1"/>
</dbReference>
<reference evidence="8 9" key="1">
    <citation type="journal article" date="2014" name="Curr. Biol.">
        <title>The genome of the clonal raider ant Cerapachys biroi.</title>
        <authorList>
            <person name="Oxley P.R."/>
            <person name="Ji L."/>
            <person name="Fetter-Pruneda I."/>
            <person name="McKenzie S.K."/>
            <person name="Li C."/>
            <person name="Hu H."/>
            <person name="Zhang G."/>
            <person name="Kronauer D.J."/>
        </authorList>
    </citation>
    <scope>NUCLEOTIDE SEQUENCE [LARGE SCALE GENOMIC DNA]</scope>
</reference>
<dbReference type="InterPro" id="IPR034922">
    <property type="entry name" value="REX1-like_exo"/>
</dbReference>
<accession>A0A026WH54</accession>
<dbReference type="Proteomes" id="UP000053097">
    <property type="component" value="Unassembled WGS sequence"/>
</dbReference>
<dbReference type="PANTHER" id="PTHR12801">
    <property type="entry name" value="RNA EXONUCLEASE REXO1 / RECO3 FAMILY MEMBER-RELATED"/>
    <property type="match status" value="1"/>
</dbReference>
<dbReference type="InterPro" id="IPR047021">
    <property type="entry name" value="REXO1/3/4-like"/>
</dbReference>
<dbReference type="InterPro" id="IPR013520">
    <property type="entry name" value="Ribonucl_H"/>
</dbReference>
<comment type="similarity">
    <text evidence="2">Belongs to the REXO1/REXO3 family.</text>
</comment>
<keyword evidence="5 8" id="KW-0269">Exonuclease</keyword>
<dbReference type="Gene3D" id="3.30.420.10">
    <property type="entry name" value="Ribonuclease H-like superfamily/Ribonuclease H"/>
    <property type="match status" value="1"/>
</dbReference>
<dbReference type="GO" id="GO:0005634">
    <property type="term" value="C:nucleus"/>
    <property type="evidence" value="ECO:0007669"/>
    <property type="project" value="UniProtKB-SubCell"/>
</dbReference>
<dbReference type="GO" id="GO:0003676">
    <property type="term" value="F:nucleic acid binding"/>
    <property type="evidence" value="ECO:0007669"/>
    <property type="project" value="InterPro"/>
</dbReference>
<keyword evidence="4" id="KW-0378">Hydrolase</keyword>
<dbReference type="InterPro" id="IPR036397">
    <property type="entry name" value="RNaseH_sf"/>
</dbReference>
<keyword evidence="6" id="KW-0539">Nucleus</keyword>
<dbReference type="InterPro" id="IPR012337">
    <property type="entry name" value="RNaseH-like_sf"/>
</dbReference>
<evidence type="ECO:0000259" key="7">
    <source>
        <dbReference type="SMART" id="SM00479"/>
    </source>
</evidence>
<dbReference type="SMART" id="SM00479">
    <property type="entry name" value="EXOIII"/>
    <property type="match status" value="1"/>
</dbReference>
<evidence type="ECO:0000256" key="2">
    <source>
        <dbReference type="ARBA" id="ARBA00006357"/>
    </source>
</evidence>
<protein>
    <submittedName>
        <fullName evidence="8">Putative RNA exonuclease NEF-sp</fullName>
    </submittedName>
</protein>
<dbReference type="Pfam" id="PF00929">
    <property type="entry name" value="RNase_T"/>
    <property type="match status" value="1"/>
</dbReference>
<feature type="domain" description="Exonuclease" evidence="7">
    <location>
        <begin position="340"/>
        <end position="500"/>
    </location>
</feature>
<dbReference type="GO" id="GO:0004527">
    <property type="term" value="F:exonuclease activity"/>
    <property type="evidence" value="ECO:0007669"/>
    <property type="project" value="UniProtKB-KW"/>
</dbReference>
<dbReference type="SUPFAM" id="SSF53098">
    <property type="entry name" value="Ribonuclease H-like"/>
    <property type="match status" value="1"/>
</dbReference>
<dbReference type="FunFam" id="3.30.420.10:FF:000019">
    <property type="entry name" value="RNA exonuclease NEF-sp"/>
    <property type="match status" value="1"/>
</dbReference>
<evidence type="ECO:0000256" key="1">
    <source>
        <dbReference type="ARBA" id="ARBA00004123"/>
    </source>
</evidence>
<evidence type="ECO:0000256" key="4">
    <source>
        <dbReference type="ARBA" id="ARBA00022801"/>
    </source>
</evidence>
<dbReference type="PANTHER" id="PTHR12801:SF82">
    <property type="entry name" value="RNA EXONUCLEASE 5"/>
    <property type="match status" value="1"/>
</dbReference>
<dbReference type="OrthoDB" id="3996471at2759"/>
<comment type="subcellular location">
    <subcellularLocation>
        <location evidence="1">Nucleus</location>
    </subcellularLocation>
</comment>
<dbReference type="EMBL" id="KK107231">
    <property type="protein sequence ID" value="EZA55001.1"/>
    <property type="molecule type" value="Genomic_DNA"/>
</dbReference>
<dbReference type="AlphaFoldDB" id="A0A026WH54"/>
<proteinExistence type="inferred from homology"/>